<organism evidence="1 2">
    <name type="scientific">Solanum commersonii</name>
    <name type="common">Commerson's wild potato</name>
    <name type="synonym">Commerson's nightshade</name>
    <dbReference type="NCBI Taxonomy" id="4109"/>
    <lineage>
        <taxon>Eukaryota</taxon>
        <taxon>Viridiplantae</taxon>
        <taxon>Streptophyta</taxon>
        <taxon>Embryophyta</taxon>
        <taxon>Tracheophyta</taxon>
        <taxon>Spermatophyta</taxon>
        <taxon>Magnoliopsida</taxon>
        <taxon>eudicotyledons</taxon>
        <taxon>Gunneridae</taxon>
        <taxon>Pentapetalae</taxon>
        <taxon>asterids</taxon>
        <taxon>lamiids</taxon>
        <taxon>Solanales</taxon>
        <taxon>Solanaceae</taxon>
        <taxon>Solanoideae</taxon>
        <taxon>Solaneae</taxon>
        <taxon>Solanum</taxon>
    </lineage>
</organism>
<keyword evidence="2" id="KW-1185">Reference proteome</keyword>
<sequence length="167" mass="18613">MELMDLDLAGESSLGEKGTELPQELGGFDLKNGIQISRNIKQLPTRKWFASPPLMLQCGEWGTTKSYFNFCDDEGANAILRSSSIFLRSFQCRINRSKSFIYPSNTVINIEDPANILGGKVGELPTTYLGMPLGSKSKSKEIWSGVIEKCERKHPNRKCQYLSSVAD</sequence>
<reference evidence="1 2" key="1">
    <citation type="submission" date="2020-09" db="EMBL/GenBank/DDBJ databases">
        <title>De no assembly of potato wild relative species, Solanum commersonii.</title>
        <authorList>
            <person name="Cho K."/>
        </authorList>
    </citation>
    <scope>NUCLEOTIDE SEQUENCE [LARGE SCALE GENOMIC DNA]</scope>
    <source>
        <strain evidence="1">LZ3.2</strain>
        <tissue evidence="1">Leaf</tissue>
    </source>
</reference>
<proteinExistence type="predicted"/>
<evidence type="ECO:0000313" key="2">
    <source>
        <dbReference type="Proteomes" id="UP000824120"/>
    </source>
</evidence>
<accession>A0A9J6B1R9</accession>
<dbReference type="Proteomes" id="UP000824120">
    <property type="component" value="Chromosome 1"/>
</dbReference>
<comment type="caution">
    <text evidence="1">The sequence shown here is derived from an EMBL/GenBank/DDBJ whole genome shotgun (WGS) entry which is preliminary data.</text>
</comment>
<evidence type="ECO:0000313" key="1">
    <source>
        <dbReference type="EMBL" id="KAG5630319.1"/>
    </source>
</evidence>
<dbReference type="EMBL" id="JACXVP010000001">
    <property type="protein sequence ID" value="KAG5630319.1"/>
    <property type="molecule type" value="Genomic_DNA"/>
</dbReference>
<gene>
    <name evidence="1" type="ORF">H5410_002036</name>
</gene>
<name>A0A9J6B1R9_SOLCO</name>
<protein>
    <submittedName>
        <fullName evidence="1">Uncharacterized protein</fullName>
    </submittedName>
</protein>
<dbReference type="AlphaFoldDB" id="A0A9J6B1R9"/>